<keyword evidence="3" id="KW-1185">Reference proteome</keyword>
<reference evidence="2 3" key="1">
    <citation type="journal article" date="2023" name="J. Hered.">
        <title>Chromosome-level genome of the wood stork (Mycteria americana) provides insight into avian chromosome evolution.</title>
        <authorList>
            <person name="Flamio R. Jr."/>
            <person name="Ramstad K.M."/>
        </authorList>
    </citation>
    <scope>NUCLEOTIDE SEQUENCE [LARGE SCALE GENOMIC DNA]</scope>
    <source>
        <strain evidence="2">JAX WOST 10</strain>
    </source>
</reference>
<sequence>MLVEHGAGKVSGPLTAHPGACGEGIKGMGTGSSQHGLVGGGASHHGRAPADPSTRRSPLRPWGAHAGAGESVRGTEQPRETGLDLPMAKDWNIAITEKNEAPVELSRVELKTLKNLVLPQGDRELVMHRKEKRLGWRLNHFPGQPVPTPDNPFSEVKFPNIQSKPPRVQLEAISSHPITCYLGEETDTHLSTTSFQGPVSSYCNPGPKKCPVLGQSKGNRLLTCPYPVTKVQGRSNKGSDRKDIQTNLSKLFHSEHQDERQTASEVELQKAEQGKLEDHCILKVRTAKPDESSHQSCWQLLQQFWQPNVEPASSAKKSSQEDSYSPIYRCWKKRIPELGVCAPMLAKHTLGVATHVLTFTAEKQNENRRAIVL</sequence>
<dbReference type="EMBL" id="JAUNZN010000009">
    <property type="protein sequence ID" value="KAK4815989.1"/>
    <property type="molecule type" value="Genomic_DNA"/>
</dbReference>
<dbReference type="Proteomes" id="UP001333110">
    <property type="component" value="Unassembled WGS sequence"/>
</dbReference>
<accession>A0AAN7RQG2</accession>
<proteinExistence type="predicted"/>
<comment type="caution">
    <text evidence="2">The sequence shown here is derived from an EMBL/GenBank/DDBJ whole genome shotgun (WGS) entry which is preliminary data.</text>
</comment>
<feature type="non-terminal residue" evidence="2">
    <location>
        <position position="373"/>
    </location>
</feature>
<gene>
    <name evidence="2" type="ORF">QYF61_010857</name>
</gene>
<evidence type="ECO:0000256" key="1">
    <source>
        <dbReference type="SAM" id="MobiDB-lite"/>
    </source>
</evidence>
<evidence type="ECO:0000313" key="2">
    <source>
        <dbReference type="EMBL" id="KAK4815989.1"/>
    </source>
</evidence>
<feature type="region of interest" description="Disordered" evidence="1">
    <location>
        <begin position="25"/>
        <end position="83"/>
    </location>
</feature>
<dbReference type="AlphaFoldDB" id="A0AAN7RQG2"/>
<evidence type="ECO:0000313" key="3">
    <source>
        <dbReference type="Proteomes" id="UP001333110"/>
    </source>
</evidence>
<protein>
    <submittedName>
        <fullName evidence="2">Uncharacterized protein</fullName>
    </submittedName>
</protein>
<organism evidence="2 3">
    <name type="scientific">Mycteria americana</name>
    <name type="common">Wood stork</name>
    <dbReference type="NCBI Taxonomy" id="33587"/>
    <lineage>
        <taxon>Eukaryota</taxon>
        <taxon>Metazoa</taxon>
        <taxon>Chordata</taxon>
        <taxon>Craniata</taxon>
        <taxon>Vertebrata</taxon>
        <taxon>Euteleostomi</taxon>
        <taxon>Archelosauria</taxon>
        <taxon>Archosauria</taxon>
        <taxon>Dinosauria</taxon>
        <taxon>Saurischia</taxon>
        <taxon>Theropoda</taxon>
        <taxon>Coelurosauria</taxon>
        <taxon>Aves</taxon>
        <taxon>Neognathae</taxon>
        <taxon>Neoaves</taxon>
        <taxon>Aequornithes</taxon>
        <taxon>Ciconiiformes</taxon>
        <taxon>Ciconiidae</taxon>
        <taxon>Mycteria</taxon>
    </lineage>
</organism>
<name>A0AAN7RQG2_MYCAM</name>